<sequence length="141" mass="16710">MRYEDLNEMCGGEVACVETYTFGKNYVIWDVCGYDNVYHKVKVPLQKVTREQALELLDYYDPERIANYELEMELHRYHIGIFIDHDKYSVCNSKFSEHTDDVEDWSTLPSPVTLMKRIQCEELRSEIIDLELKIEKIQASM</sequence>
<name>A0A223LEE4_9CAUD</name>
<protein>
    <submittedName>
        <fullName evidence="1">Uncharacterized protein</fullName>
    </submittedName>
</protein>
<dbReference type="RefSeq" id="YP_009834499.1">
    <property type="nucleotide sequence ID" value="NC_048673.1"/>
</dbReference>
<dbReference type="Proteomes" id="UP000226092">
    <property type="component" value="Segment"/>
</dbReference>
<reference evidence="1 2" key="1">
    <citation type="submission" date="2017-07" db="EMBL/GenBank/DDBJ databases">
        <title>In vitro design and evaluation of phage cocktails against multidrug-resistant Aeromonas salmonicida.</title>
        <authorList>
            <person name="Chen L."/>
            <person name="Yuan S."/>
            <person name="Ma Y."/>
        </authorList>
    </citation>
    <scope>NUCLEOTIDE SEQUENCE [LARGE SCALE GENOMIC DNA]</scope>
</reference>
<accession>A0A223LEE4</accession>
<evidence type="ECO:0000313" key="2">
    <source>
        <dbReference type="Proteomes" id="UP000226092"/>
    </source>
</evidence>
<dbReference type="GeneID" id="55604566"/>
<organism evidence="1 2">
    <name type="scientific">Aeromonas phage AS-zj</name>
    <dbReference type="NCBI Taxonomy" id="2024208"/>
    <lineage>
        <taxon>Viruses</taxon>
        <taxon>Duplodnaviria</taxon>
        <taxon>Heunggongvirae</taxon>
        <taxon>Uroviricota</taxon>
        <taxon>Caudoviricetes</taxon>
        <taxon>Pantevenvirales</taxon>
        <taxon>Straboviridae</taxon>
        <taxon>Emmerichvirinae</taxon>
        <taxon>Ceceduovirus</taxon>
        <taxon>Ceceduovirus aszj</taxon>
    </lineage>
</organism>
<dbReference type="EMBL" id="MF448340">
    <property type="protein sequence ID" value="ASU00353.1"/>
    <property type="molecule type" value="Genomic_DNA"/>
</dbReference>
<keyword evidence="2" id="KW-1185">Reference proteome</keyword>
<dbReference type="KEGG" id="vg:55604566"/>
<evidence type="ECO:0000313" key="1">
    <source>
        <dbReference type="EMBL" id="ASU00353.1"/>
    </source>
</evidence>
<proteinExistence type="predicted"/>